<dbReference type="Proteomes" id="UP001381693">
    <property type="component" value="Unassembled WGS sequence"/>
</dbReference>
<dbReference type="AlphaFoldDB" id="A0AAN8WM49"/>
<dbReference type="EMBL" id="JAXCGZ010017157">
    <property type="protein sequence ID" value="KAK7068670.1"/>
    <property type="molecule type" value="Genomic_DNA"/>
</dbReference>
<evidence type="ECO:0000313" key="2">
    <source>
        <dbReference type="Proteomes" id="UP001381693"/>
    </source>
</evidence>
<protein>
    <submittedName>
        <fullName evidence="1">Uncharacterized protein</fullName>
    </submittedName>
</protein>
<keyword evidence="2" id="KW-1185">Reference proteome</keyword>
<organism evidence="1 2">
    <name type="scientific">Halocaridina rubra</name>
    <name type="common">Hawaiian red shrimp</name>
    <dbReference type="NCBI Taxonomy" id="373956"/>
    <lineage>
        <taxon>Eukaryota</taxon>
        <taxon>Metazoa</taxon>
        <taxon>Ecdysozoa</taxon>
        <taxon>Arthropoda</taxon>
        <taxon>Crustacea</taxon>
        <taxon>Multicrustacea</taxon>
        <taxon>Malacostraca</taxon>
        <taxon>Eumalacostraca</taxon>
        <taxon>Eucarida</taxon>
        <taxon>Decapoda</taxon>
        <taxon>Pleocyemata</taxon>
        <taxon>Caridea</taxon>
        <taxon>Atyoidea</taxon>
        <taxon>Atyidae</taxon>
        <taxon>Halocaridina</taxon>
    </lineage>
</organism>
<evidence type="ECO:0000313" key="1">
    <source>
        <dbReference type="EMBL" id="KAK7068670.1"/>
    </source>
</evidence>
<gene>
    <name evidence="1" type="ORF">SK128_025820</name>
</gene>
<name>A0AAN8WM49_HALRR</name>
<reference evidence="1 2" key="1">
    <citation type="submission" date="2023-11" db="EMBL/GenBank/DDBJ databases">
        <title>Halocaridina rubra genome assembly.</title>
        <authorList>
            <person name="Smith C."/>
        </authorList>
    </citation>
    <scope>NUCLEOTIDE SEQUENCE [LARGE SCALE GENOMIC DNA]</scope>
    <source>
        <strain evidence="1">EP-1</strain>
        <tissue evidence="1">Whole</tissue>
    </source>
</reference>
<comment type="caution">
    <text evidence="1">The sequence shown here is derived from an EMBL/GenBank/DDBJ whole genome shotgun (WGS) entry which is preliminary data.</text>
</comment>
<sequence length="147" mass="15905">MEGHRMLKLGHIGGGGGMLGSSRIGGGRGIGSVGIGKSGILPPLKCRTTFPQLLNRANSFSILEPFIASVSGPENECGTDVHESTFTPLTSTENLPFCDSPFNHSRLRGRRSSMPYDIPAFETNQEPTFVKEQLEMGQVFMHYSSNC</sequence>
<accession>A0AAN8WM49</accession>
<proteinExistence type="predicted"/>